<dbReference type="Proteomes" id="UP000515121">
    <property type="component" value="Unplaced"/>
</dbReference>
<feature type="compositionally biased region" description="Polar residues" evidence="6">
    <location>
        <begin position="511"/>
        <end position="528"/>
    </location>
</feature>
<reference evidence="9 10" key="1">
    <citation type="submission" date="2025-04" db="UniProtKB">
        <authorList>
            <consortium name="RefSeq"/>
        </authorList>
    </citation>
    <scope>IDENTIFICATION</scope>
    <source>
        <tissue evidence="9 10">Fruit stalk</tissue>
    </source>
</reference>
<feature type="region of interest" description="Disordered" evidence="6">
    <location>
        <begin position="487"/>
        <end position="528"/>
    </location>
</feature>
<dbReference type="RefSeq" id="XP_022726396.1">
    <property type="nucleotide sequence ID" value="XM_022870661.1"/>
</dbReference>
<feature type="region of interest" description="Disordered" evidence="6">
    <location>
        <begin position="576"/>
        <end position="616"/>
    </location>
</feature>
<dbReference type="OrthoDB" id="758458at2759"/>
<protein>
    <submittedName>
        <fullName evidence="9 10">Protein WVD2-like 7</fullName>
    </submittedName>
</protein>
<evidence type="ECO:0000256" key="6">
    <source>
        <dbReference type="SAM" id="MobiDB-lite"/>
    </source>
</evidence>
<feature type="region of interest" description="Disordered" evidence="6">
    <location>
        <begin position="343"/>
        <end position="372"/>
    </location>
</feature>
<evidence type="ECO:0000313" key="10">
    <source>
        <dbReference type="RefSeq" id="XP_022726396.1"/>
    </source>
</evidence>
<comment type="similarity">
    <text evidence="2">Belongs to the TPX2 family.</text>
</comment>
<dbReference type="KEGG" id="dzi:111282545"/>
<keyword evidence="4" id="KW-0493">Microtubule</keyword>
<comment type="subcellular location">
    <subcellularLocation>
        <location evidence="1">Cytoplasm</location>
        <location evidence="1">Cytoskeleton</location>
    </subcellularLocation>
</comment>
<dbReference type="GO" id="GO:0005874">
    <property type="term" value="C:microtubule"/>
    <property type="evidence" value="ECO:0007669"/>
    <property type="project" value="UniProtKB-KW"/>
</dbReference>
<gene>
    <name evidence="9 10" type="primary">LOC111282545</name>
</gene>
<sequence>MAGQIEEPFSISSQAESLHSGSISFGRFENEPLAWERRSSFSHNRYLEEVEKYSKPGSVIEKKAYFEAHFRKKALLLQGSSEDQNAVEYQTCESDAVENEVYNQTGENDAAENEGYGDESNSLCKGSHYNHFDEKSLDDVDYGEDICYGNEGSLFYHENEGNKFDHAKEDSLCACFDKSPQDSEYHGEGALTECGREYPGVLSAHETHVLVPGDVKAEETHQSEIGCDEPLISNNKPETEVEENLDDDAVNIDESFKSRDPSPNNEITREVGTTNLEIRQNHSPKLNPAIENKTTKPRLKSLVSPDHSQKNIYCDPSKVAARIQVKREKEITRRTKAEKLPLQTATPTKRSMLRSPKEEDSKRFSTKLSIENKSLKGPMTKKVIEAQPSLSKKNEPVARLTPNMLKQAVSSTKTDVNSSAGAFDFKSGVRAARRKEFYMKLEEKMHAKEAEMNQIQARTQEKTEAEIKQLRKSLNFKAKPMPSFYHVVAKPGSTGNKAVSSTMKPAKVQKKSASTGMGATPRSPSVSREANKLVLSASGSVDELNYPTVESSQAGTMSLARPTESMTQYVVLTKKEREKEGNNLSKHRISAGGKVVKDHKIGGRPKVGDERNSSKMVRKNIKSAAIANASGMGRLAVVAS</sequence>
<accession>A0A6P5XDI2</accession>
<feature type="domain" description="TPX2 C-terminal" evidence="7">
    <location>
        <begin position="423"/>
        <end position="494"/>
    </location>
</feature>
<dbReference type="GeneID" id="111282545"/>
<organism evidence="8 9">
    <name type="scientific">Durio zibethinus</name>
    <name type="common">Durian</name>
    <dbReference type="NCBI Taxonomy" id="66656"/>
    <lineage>
        <taxon>Eukaryota</taxon>
        <taxon>Viridiplantae</taxon>
        <taxon>Streptophyta</taxon>
        <taxon>Embryophyta</taxon>
        <taxon>Tracheophyta</taxon>
        <taxon>Spermatophyta</taxon>
        <taxon>Magnoliopsida</taxon>
        <taxon>eudicotyledons</taxon>
        <taxon>Gunneridae</taxon>
        <taxon>Pentapetalae</taxon>
        <taxon>rosids</taxon>
        <taxon>malvids</taxon>
        <taxon>Malvales</taxon>
        <taxon>Malvaceae</taxon>
        <taxon>Helicteroideae</taxon>
        <taxon>Durio</taxon>
    </lineage>
</organism>
<feature type="compositionally biased region" description="Basic and acidic residues" evidence="6">
    <location>
        <begin position="595"/>
        <end position="613"/>
    </location>
</feature>
<evidence type="ECO:0000259" key="7">
    <source>
        <dbReference type="Pfam" id="PF06886"/>
    </source>
</evidence>
<dbReference type="Pfam" id="PF06886">
    <property type="entry name" value="TPX2"/>
    <property type="match status" value="1"/>
</dbReference>
<keyword evidence="5" id="KW-0206">Cytoskeleton</keyword>
<dbReference type="PANTHER" id="PTHR47067">
    <property type="entry name" value="TPX2 (TARGETING PROTEIN FOR XKLP2) PROTEIN FAMILY-RELATED"/>
    <property type="match status" value="1"/>
</dbReference>
<keyword evidence="8" id="KW-1185">Reference proteome</keyword>
<feature type="compositionally biased region" description="Polar residues" evidence="6">
    <location>
        <begin position="493"/>
        <end position="503"/>
    </location>
</feature>
<dbReference type="RefSeq" id="XP_022726395.1">
    <property type="nucleotide sequence ID" value="XM_022870660.1"/>
</dbReference>
<evidence type="ECO:0000313" key="8">
    <source>
        <dbReference type="Proteomes" id="UP000515121"/>
    </source>
</evidence>
<evidence type="ECO:0000256" key="4">
    <source>
        <dbReference type="ARBA" id="ARBA00022701"/>
    </source>
</evidence>
<dbReference type="InterPro" id="IPR027329">
    <property type="entry name" value="TPX2_C"/>
</dbReference>
<keyword evidence="3" id="KW-0963">Cytoplasm</keyword>
<evidence type="ECO:0000313" key="9">
    <source>
        <dbReference type="RefSeq" id="XP_022726395.1"/>
    </source>
</evidence>
<dbReference type="AlphaFoldDB" id="A0A6P5XDI2"/>
<dbReference type="InterPro" id="IPR044216">
    <property type="entry name" value="WDL7"/>
</dbReference>
<dbReference type="PANTHER" id="PTHR47067:SF6">
    <property type="entry name" value="PROTEIN WVD2-LIKE 7"/>
    <property type="match status" value="1"/>
</dbReference>
<evidence type="ECO:0000256" key="2">
    <source>
        <dbReference type="ARBA" id="ARBA00005885"/>
    </source>
</evidence>
<name>A0A6P5XDI2_DURZI</name>
<proteinExistence type="inferred from homology"/>
<evidence type="ECO:0000256" key="3">
    <source>
        <dbReference type="ARBA" id="ARBA00022490"/>
    </source>
</evidence>
<evidence type="ECO:0000256" key="5">
    <source>
        <dbReference type="ARBA" id="ARBA00023212"/>
    </source>
</evidence>
<evidence type="ECO:0000256" key="1">
    <source>
        <dbReference type="ARBA" id="ARBA00004245"/>
    </source>
</evidence>